<comment type="similarity">
    <text evidence="3 10">Belongs to the glycosyltransferase 22 family.</text>
</comment>
<feature type="transmembrane region" description="Helical" evidence="10">
    <location>
        <begin position="213"/>
        <end position="236"/>
    </location>
</feature>
<feature type="transmembrane region" description="Helical" evidence="10">
    <location>
        <begin position="83"/>
        <end position="102"/>
    </location>
</feature>
<protein>
    <recommendedName>
        <fullName evidence="10">Mannosyltransferase</fullName>
        <ecNumber evidence="10">2.4.1.-</ecNumber>
    </recommendedName>
</protein>
<keyword evidence="9 10" id="KW-0472">Membrane</keyword>
<comment type="caution">
    <text evidence="11">The sequence shown here is derived from an EMBL/GenBank/DDBJ whole genome shotgun (WGS) entry which is preliminary data.</text>
</comment>
<dbReference type="VEuPathDB" id="FungiDB:BON22_2156"/>
<feature type="transmembrane region" description="Helical" evidence="10">
    <location>
        <begin position="338"/>
        <end position="361"/>
    </location>
</feature>
<keyword evidence="4 10" id="KW-0328">Glycosyltransferase</keyword>
<keyword evidence="6 10" id="KW-0812">Transmembrane</keyword>
<comment type="pathway">
    <text evidence="2">Protein modification; protein glycosylation.</text>
</comment>
<feature type="transmembrane region" description="Helical" evidence="10">
    <location>
        <begin position="373"/>
        <end position="392"/>
    </location>
</feature>
<dbReference type="GO" id="GO:0006487">
    <property type="term" value="P:protein N-linked glycosylation"/>
    <property type="evidence" value="ECO:0007669"/>
    <property type="project" value="TreeGrafter"/>
</dbReference>
<organism evidence="11 12">
    <name type="scientific">Cyberlindnera fabianii</name>
    <name type="common">Yeast</name>
    <name type="synonym">Hansenula fabianii</name>
    <dbReference type="NCBI Taxonomy" id="36022"/>
    <lineage>
        <taxon>Eukaryota</taxon>
        <taxon>Fungi</taxon>
        <taxon>Dikarya</taxon>
        <taxon>Ascomycota</taxon>
        <taxon>Saccharomycotina</taxon>
        <taxon>Saccharomycetes</taxon>
        <taxon>Phaffomycetales</taxon>
        <taxon>Phaffomycetaceae</taxon>
        <taxon>Cyberlindnera</taxon>
    </lineage>
</organism>
<evidence type="ECO:0000256" key="2">
    <source>
        <dbReference type="ARBA" id="ARBA00004922"/>
    </source>
</evidence>
<dbReference type="Pfam" id="PF03901">
    <property type="entry name" value="Glyco_transf_22"/>
    <property type="match status" value="1"/>
</dbReference>
<dbReference type="GO" id="GO:0005789">
    <property type="term" value="C:endoplasmic reticulum membrane"/>
    <property type="evidence" value="ECO:0007669"/>
    <property type="project" value="UniProtKB-SubCell"/>
</dbReference>
<evidence type="ECO:0000256" key="3">
    <source>
        <dbReference type="ARBA" id="ARBA00007063"/>
    </source>
</evidence>
<evidence type="ECO:0000256" key="4">
    <source>
        <dbReference type="ARBA" id="ARBA00022676"/>
    </source>
</evidence>
<dbReference type="EMBL" id="MPUK01000003">
    <property type="protein sequence ID" value="ONH68282.1"/>
    <property type="molecule type" value="Genomic_DNA"/>
</dbReference>
<feature type="transmembrane region" description="Helical" evidence="10">
    <location>
        <begin position="305"/>
        <end position="326"/>
    </location>
</feature>
<dbReference type="STRING" id="36022.A0A1V2L8Q1"/>
<reference evidence="12" key="1">
    <citation type="journal article" date="2017" name="Genome Announc.">
        <title>Genome sequences of Cyberlindnera fabianii 65, Pichia kudriavzevii 129, and Saccharomyces cerevisiae 131 isolated from fermented masau fruits in Zimbabwe.</title>
        <authorList>
            <person name="van Rijswijck I.M.H."/>
            <person name="Derks M.F.L."/>
            <person name="Abee T."/>
            <person name="de Ridder D."/>
            <person name="Smid E.J."/>
        </authorList>
    </citation>
    <scope>NUCLEOTIDE SEQUENCE [LARGE SCALE GENOMIC DNA]</scope>
    <source>
        <strain evidence="12">65</strain>
    </source>
</reference>
<keyword evidence="8 10" id="KW-1133">Transmembrane helix</keyword>
<feature type="transmembrane region" description="Helical" evidence="10">
    <location>
        <begin position="122"/>
        <end position="141"/>
    </location>
</feature>
<evidence type="ECO:0000256" key="5">
    <source>
        <dbReference type="ARBA" id="ARBA00022679"/>
    </source>
</evidence>
<keyword evidence="7 10" id="KW-0256">Endoplasmic reticulum</keyword>
<dbReference type="UniPathway" id="UPA00378"/>
<dbReference type="PANTHER" id="PTHR22760">
    <property type="entry name" value="GLYCOSYLTRANSFERASE"/>
    <property type="match status" value="1"/>
</dbReference>
<keyword evidence="12" id="KW-1185">Reference proteome</keyword>
<dbReference type="OMA" id="PRDMHAK"/>
<accession>A0A1V2L8Q1</accession>
<feature type="transmembrane region" description="Helical" evidence="10">
    <location>
        <begin position="275"/>
        <end position="298"/>
    </location>
</feature>
<evidence type="ECO:0000313" key="11">
    <source>
        <dbReference type="EMBL" id="ONH68282.1"/>
    </source>
</evidence>
<evidence type="ECO:0000313" key="12">
    <source>
        <dbReference type="Proteomes" id="UP000189513"/>
    </source>
</evidence>
<proteinExistence type="inferred from homology"/>
<name>A0A1V2L8Q1_CYBFA</name>
<evidence type="ECO:0000256" key="10">
    <source>
        <dbReference type="RuleBase" id="RU363075"/>
    </source>
</evidence>
<evidence type="ECO:0000256" key="7">
    <source>
        <dbReference type="ARBA" id="ARBA00022824"/>
    </source>
</evidence>
<dbReference type="EC" id="2.4.1.-" evidence="10"/>
<keyword evidence="5" id="KW-0808">Transferase</keyword>
<gene>
    <name evidence="11" type="ORF">BON22_2156</name>
</gene>
<evidence type="ECO:0000256" key="9">
    <source>
        <dbReference type="ARBA" id="ARBA00023136"/>
    </source>
</evidence>
<dbReference type="GO" id="GO:0000026">
    <property type="term" value="F:alpha-1,2-mannosyltransferase activity"/>
    <property type="evidence" value="ECO:0007669"/>
    <property type="project" value="TreeGrafter"/>
</dbReference>
<comment type="subcellular location">
    <subcellularLocation>
        <location evidence="1 10">Endoplasmic reticulum membrane</location>
        <topology evidence="1 10">Multi-pass membrane protein</topology>
    </subcellularLocation>
</comment>
<evidence type="ECO:0000256" key="6">
    <source>
        <dbReference type="ARBA" id="ARBA00022692"/>
    </source>
</evidence>
<dbReference type="PANTHER" id="PTHR22760:SF2">
    <property type="entry name" value="ALPHA-1,2-MANNOSYLTRANSFERASE ALG9"/>
    <property type="match status" value="1"/>
</dbReference>
<dbReference type="Proteomes" id="UP000189513">
    <property type="component" value="Unassembled WGS sequence"/>
</dbReference>
<feature type="transmembrane region" description="Helical" evidence="10">
    <location>
        <begin position="176"/>
        <end position="201"/>
    </location>
</feature>
<sequence length="616" mass="68996">MGLEKLQIGALVVARLYNVFYVLIPDCDEVFNYYEPLNVLIRGFGKQTWEYSPEYAIRSWAYLAPYALLTYPLAFLTDLITGIPPFVVFYAIRLIIASTNIYAEHHMYHTLKTHCSQAIANWFIIFTVTATGMSHASIALLPSSLAMTCTTLATSNFIRYATSTHSTRNALLVTSWFTIGGLLGWPFALALAVPSMLYIIWDSYGVGLQLARYINWSIAIVAFYLVVIIEVDYWFYGRTVIVPLNIVLYNVVNASEASGPNIFGVEDVSYYIHNLLLNFNVVAVLGYLGCIMIPGIAFIKTSKRLSGALTFGVIAPIAIWTGVFFSQPHKEERFLYPIYTLIITSASITVSLILSAIRSIVRVITRRPSFARLIYYITVGITAIVIATISLSRTISISSNYNTPLEVYAHIPSTAEGNVCVGREWYRYPSSLFLPVHARLQFVESGFRGLLPGDFSEDAGSLIKNIKIIPEGMNSENLYDPKKVISLEGCDYMIDINEPVDVESGEVQFIDDEGVVRPGWKLLYSAKFLDNAKSQGIGKYLYLPKWARGFARGEVVFHDYNLYQRIGLDPDDTKEPELEVHEEQIPPETGIIDQEKSKYVDAASLELKKKGGPITE</sequence>
<dbReference type="AlphaFoldDB" id="A0A1V2L8Q1"/>
<evidence type="ECO:0000256" key="1">
    <source>
        <dbReference type="ARBA" id="ARBA00004477"/>
    </source>
</evidence>
<evidence type="ECO:0000256" key="8">
    <source>
        <dbReference type="ARBA" id="ARBA00022989"/>
    </source>
</evidence>
<dbReference type="InterPro" id="IPR005599">
    <property type="entry name" value="GPI_mannosylTrfase"/>
</dbReference>